<feature type="transmembrane region" description="Helical" evidence="9">
    <location>
        <begin position="93"/>
        <end position="115"/>
    </location>
</feature>
<dbReference type="PANTHER" id="PTHR10778:SF10">
    <property type="entry name" value="SOLUTE CARRIER FAMILY 35 MEMBER B1"/>
    <property type="match status" value="1"/>
</dbReference>
<evidence type="ECO:0000256" key="9">
    <source>
        <dbReference type="SAM" id="Phobius"/>
    </source>
</evidence>
<dbReference type="GO" id="GO:0005459">
    <property type="term" value="F:UDP-galactose transmembrane transporter activity"/>
    <property type="evidence" value="ECO:0007669"/>
    <property type="project" value="TreeGrafter"/>
</dbReference>
<accession>A0A3N0Y3F3</accession>
<evidence type="ECO:0000313" key="11">
    <source>
        <dbReference type="Proteomes" id="UP000281406"/>
    </source>
</evidence>
<comment type="caution">
    <text evidence="10">The sequence shown here is derived from an EMBL/GenBank/DDBJ whole genome shotgun (WGS) entry which is preliminary data.</text>
</comment>
<gene>
    <name evidence="10" type="ORF">DPX16_11049</name>
</gene>
<comment type="similarity">
    <text evidence="2">Belongs to the nucleotide-sugar transporter family. SLC35B subfamily.</text>
</comment>
<dbReference type="PANTHER" id="PTHR10778">
    <property type="entry name" value="SOLUTE CARRIER FAMILY 35 MEMBER B"/>
    <property type="match status" value="1"/>
</dbReference>
<sequence>MKLVLVGFFSAESVILIGCSASATCWYGKAFLLTQVQNGRATCVGLVCQGNVGPKHCRCEPTLQSSFVAPSSSASACTRGDYSHAGKKEKFRYATTLVFIQCIINAAFARLLIQFFESSKQDHTRGWLYGVCSLSYLGAMVSSNSALQYVNYPTQVLGKSCKPIPVMILGVTILRKKYPMAKYLCVFLIVTGVALFLYKPNKGSSASDEHTFGFGEMLLLLSLTLDGLTGVSQDHMRARHQTGANHMMLNVNLWSTLVLGVAVLWSGEVWEFLTFTDRYPGIVYNILLFGITSALGQTFIFMTVVYFGPLTCSIITTTRKFFTILGSVLLFGNVISTMQWFGTILVFLDNTKAYVQTRKLTLDQTERPELIPLFIFIGGGCTMSLTYLARLAMRNPDVCWDKKNNPEPWNKLGPTHQYKV</sequence>
<evidence type="ECO:0000313" key="10">
    <source>
        <dbReference type="EMBL" id="ROL27919.1"/>
    </source>
</evidence>
<dbReference type="SUPFAM" id="SSF103481">
    <property type="entry name" value="Multidrug resistance efflux transporter EmrE"/>
    <property type="match status" value="2"/>
</dbReference>
<proteinExistence type="inferred from homology"/>
<dbReference type="Proteomes" id="UP000281406">
    <property type="component" value="Unassembled WGS sequence"/>
</dbReference>
<evidence type="ECO:0000256" key="1">
    <source>
        <dbReference type="ARBA" id="ARBA00004477"/>
    </source>
</evidence>
<reference evidence="10 11" key="1">
    <citation type="submission" date="2018-10" db="EMBL/GenBank/DDBJ databases">
        <title>Genome assembly for a Yunnan-Guizhou Plateau 3E fish, Anabarilius grahami (Regan), and its evolutionary and genetic applications.</title>
        <authorList>
            <person name="Jiang W."/>
        </authorList>
    </citation>
    <scope>NUCLEOTIDE SEQUENCE [LARGE SCALE GENOMIC DNA]</scope>
    <source>
        <strain evidence="10">AG-KIZ</strain>
        <tissue evidence="10">Muscle</tissue>
    </source>
</reference>
<keyword evidence="3" id="KW-0813">Transport</keyword>
<dbReference type="GO" id="GO:0005789">
    <property type="term" value="C:endoplasmic reticulum membrane"/>
    <property type="evidence" value="ECO:0007669"/>
    <property type="project" value="UniProtKB-SubCell"/>
</dbReference>
<dbReference type="GO" id="GO:0000139">
    <property type="term" value="C:Golgi membrane"/>
    <property type="evidence" value="ECO:0007669"/>
    <property type="project" value="TreeGrafter"/>
</dbReference>
<comment type="subcellular location">
    <subcellularLocation>
        <location evidence="1">Endoplasmic reticulum membrane</location>
        <topology evidence="1">Multi-pass membrane protein</topology>
    </subcellularLocation>
</comment>
<feature type="transmembrane region" description="Helical" evidence="9">
    <location>
        <begin position="370"/>
        <end position="393"/>
    </location>
</feature>
<feature type="transmembrane region" description="Helical" evidence="9">
    <location>
        <begin position="249"/>
        <end position="266"/>
    </location>
</feature>
<name>A0A3N0Y3F3_ANAGA</name>
<keyword evidence="4 9" id="KW-0812">Transmembrane</keyword>
<evidence type="ECO:0000256" key="7">
    <source>
        <dbReference type="ARBA" id="ARBA00023136"/>
    </source>
</evidence>
<protein>
    <recommendedName>
        <fullName evidence="8">Solute carrier family 35 member B1</fullName>
    </recommendedName>
</protein>
<keyword evidence="5" id="KW-0256">Endoplasmic reticulum</keyword>
<dbReference type="Pfam" id="PF08449">
    <property type="entry name" value="UAA"/>
    <property type="match status" value="1"/>
</dbReference>
<dbReference type="InterPro" id="IPR010530">
    <property type="entry name" value="B12D"/>
</dbReference>
<dbReference type="InterPro" id="IPR013657">
    <property type="entry name" value="SCL35B1-4/HUT1"/>
</dbReference>
<evidence type="ECO:0000256" key="8">
    <source>
        <dbReference type="ARBA" id="ARBA00040754"/>
    </source>
</evidence>
<feature type="transmembrane region" description="Helical" evidence="9">
    <location>
        <begin position="210"/>
        <end position="228"/>
    </location>
</feature>
<evidence type="ECO:0000256" key="2">
    <source>
        <dbReference type="ARBA" id="ARBA00010694"/>
    </source>
</evidence>
<dbReference type="GO" id="GO:0005460">
    <property type="term" value="F:UDP-glucose transmembrane transporter activity"/>
    <property type="evidence" value="ECO:0007669"/>
    <property type="project" value="TreeGrafter"/>
</dbReference>
<evidence type="ECO:0000256" key="4">
    <source>
        <dbReference type="ARBA" id="ARBA00022692"/>
    </source>
</evidence>
<dbReference type="OrthoDB" id="78344at2759"/>
<feature type="transmembrane region" description="Helical" evidence="9">
    <location>
        <begin position="321"/>
        <end position="348"/>
    </location>
</feature>
<dbReference type="EMBL" id="RJVU01053643">
    <property type="protein sequence ID" value="ROL27919.1"/>
    <property type="molecule type" value="Genomic_DNA"/>
</dbReference>
<evidence type="ECO:0000256" key="6">
    <source>
        <dbReference type="ARBA" id="ARBA00022989"/>
    </source>
</evidence>
<organism evidence="10 11">
    <name type="scientific">Anabarilius grahami</name>
    <name type="common">Kanglang fish</name>
    <name type="synonym">Barilius grahami</name>
    <dbReference type="NCBI Taxonomy" id="495550"/>
    <lineage>
        <taxon>Eukaryota</taxon>
        <taxon>Metazoa</taxon>
        <taxon>Chordata</taxon>
        <taxon>Craniata</taxon>
        <taxon>Vertebrata</taxon>
        <taxon>Euteleostomi</taxon>
        <taxon>Actinopterygii</taxon>
        <taxon>Neopterygii</taxon>
        <taxon>Teleostei</taxon>
        <taxon>Ostariophysi</taxon>
        <taxon>Cypriniformes</taxon>
        <taxon>Xenocyprididae</taxon>
        <taxon>Xenocypridinae</taxon>
        <taxon>Xenocypridinae incertae sedis</taxon>
        <taxon>Anabarilius</taxon>
    </lineage>
</organism>
<feature type="transmembrane region" description="Helical" evidence="9">
    <location>
        <begin position="286"/>
        <end position="309"/>
    </location>
</feature>
<feature type="transmembrane region" description="Helical" evidence="9">
    <location>
        <begin position="181"/>
        <end position="198"/>
    </location>
</feature>
<keyword evidence="6 9" id="KW-1133">Transmembrane helix</keyword>
<keyword evidence="7 9" id="KW-0472">Membrane</keyword>
<evidence type="ECO:0000256" key="5">
    <source>
        <dbReference type="ARBA" id="ARBA00022824"/>
    </source>
</evidence>
<dbReference type="Pfam" id="PF06522">
    <property type="entry name" value="B12D"/>
    <property type="match status" value="1"/>
</dbReference>
<evidence type="ECO:0000256" key="3">
    <source>
        <dbReference type="ARBA" id="ARBA00022448"/>
    </source>
</evidence>
<dbReference type="AlphaFoldDB" id="A0A3N0Y3F3"/>
<dbReference type="InterPro" id="IPR037185">
    <property type="entry name" value="EmrE-like"/>
</dbReference>
<keyword evidence="11" id="KW-1185">Reference proteome</keyword>